<dbReference type="AlphaFoldDB" id="A0A914CIP1"/>
<accession>A0A914CIP1</accession>
<evidence type="ECO:0000313" key="1">
    <source>
        <dbReference type="Proteomes" id="UP000887540"/>
    </source>
</evidence>
<organism evidence="1 2">
    <name type="scientific">Acrobeloides nanus</name>
    <dbReference type="NCBI Taxonomy" id="290746"/>
    <lineage>
        <taxon>Eukaryota</taxon>
        <taxon>Metazoa</taxon>
        <taxon>Ecdysozoa</taxon>
        <taxon>Nematoda</taxon>
        <taxon>Chromadorea</taxon>
        <taxon>Rhabditida</taxon>
        <taxon>Tylenchina</taxon>
        <taxon>Cephalobomorpha</taxon>
        <taxon>Cephaloboidea</taxon>
        <taxon>Cephalobidae</taxon>
        <taxon>Acrobeloides</taxon>
    </lineage>
</organism>
<keyword evidence="1" id="KW-1185">Reference proteome</keyword>
<protein>
    <submittedName>
        <fullName evidence="2">Uncharacterized protein</fullName>
    </submittedName>
</protein>
<dbReference type="Proteomes" id="UP000887540">
    <property type="component" value="Unplaced"/>
</dbReference>
<dbReference type="WBParaSite" id="ACRNAN_scaffold11064.g21406.t1">
    <property type="protein sequence ID" value="ACRNAN_scaffold11064.g21406.t1"/>
    <property type="gene ID" value="ACRNAN_scaffold11064.g21406"/>
</dbReference>
<name>A0A914CIP1_9BILA</name>
<proteinExistence type="predicted"/>
<sequence>MLSDDAFQKLLFDLFCTWHDVQRHYDPPLTHTEEEKMFKVKNMICKLLGEIDVRVKRLTANLETSEQQEFVEEWTMLTWNVLCITSRLQNSLSTNVRSPEDRMIFAKLNEALVELVNQNSWKEVKPPTAVDVPPEMFGAYTEHLVTTMRRLHDLYRALKNIQHLSQEETENFLRWLNEYAEQHLYPFIELFKTFCNEHCVRLWKDLRAAQIRRMLDLQPMQDEHVTRLACFYSHMMYTLAILSARLQGFRYELTVNKKVFGLLDPVKPLSDAVFSALELLMSDCILSAEPSTNPILVTNNLFSINCGALARGVVFKQFDIQIVTEEVAEHIQVYNF</sequence>
<reference evidence="2" key="1">
    <citation type="submission" date="2022-11" db="UniProtKB">
        <authorList>
            <consortium name="WormBaseParasite"/>
        </authorList>
    </citation>
    <scope>IDENTIFICATION</scope>
</reference>
<evidence type="ECO:0000313" key="2">
    <source>
        <dbReference type="WBParaSite" id="ACRNAN_scaffold11064.g21406.t1"/>
    </source>
</evidence>